<dbReference type="Pfam" id="PF13424">
    <property type="entry name" value="TPR_12"/>
    <property type="match status" value="2"/>
</dbReference>
<dbReference type="InterPro" id="IPR019734">
    <property type="entry name" value="TPR_rpt"/>
</dbReference>
<gene>
    <name evidence="3" type="ORF">AHMF7605_24175</name>
</gene>
<dbReference type="GO" id="GO:0043531">
    <property type="term" value="F:ADP binding"/>
    <property type="evidence" value="ECO:0007669"/>
    <property type="project" value="InterPro"/>
</dbReference>
<evidence type="ECO:0000313" key="3">
    <source>
        <dbReference type="EMBL" id="PSR56372.1"/>
    </source>
</evidence>
<reference evidence="3 4" key="1">
    <citation type="submission" date="2018-03" db="EMBL/GenBank/DDBJ databases">
        <title>Adhaeribacter sp. HMF7605 Genome sequencing and assembly.</title>
        <authorList>
            <person name="Kang H."/>
            <person name="Kang J."/>
            <person name="Cha I."/>
            <person name="Kim H."/>
            <person name="Joh K."/>
        </authorList>
    </citation>
    <scope>NUCLEOTIDE SEQUENCE [LARGE SCALE GENOMIC DNA]</scope>
    <source>
        <strain evidence="3 4">HMF7605</strain>
    </source>
</reference>
<dbReference type="SUPFAM" id="SSF48452">
    <property type="entry name" value="TPR-like"/>
    <property type="match status" value="1"/>
</dbReference>
<feature type="domain" description="NB-ARC" evidence="2">
    <location>
        <begin position="351"/>
        <end position="515"/>
    </location>
</feature>
<feature type="repeat" description="TPR" evidence="1">
    <location>
        <begin position="818"/>
        <end position="851"/>
    </location>
</feature>
<evidence type="ECO:0000313" key="4">
    <source>
        <dbReference type="Proteomes" id="UP000240357"/>
    </source>
</evidence>
<dbReference type="AlphaFoldDB" id="A0A2T2YLH8"/>
<dbReference type="Gene3D" id="1.25.40.10">
    <property type="entry name" value="Tetratricopeptide repeat domain"/>
    <property type="match status" value="2"/>
</dbReference>
<keyword evidence="1" id="KW-0802">TPR repeat</keyword>
<dbReference type="InterPro" id="IPR011990">
    <property type="entry name" value="TPR-like_helical_dom_sf"/>
</dbReference>
<dbReference type="OrthoDB" id="940757at2"/>
<dbReference type="PROSITE" id="PS50293">
    <property type="entry name" value="TPR_REGION"/>
    <property type="match status" value="1"/>
</dbReference>
<protein>
    <recommendedName>
        <fullName evidence="2">NB-ARC domain-containing protein</fullName>
    </recommendedName>
</protein>
<dbReference type="SMART" id="SM00028">
    <property type="entry name" value="TPR"/>
    <property type="match status" value="5"/>
</dbReference>
<dbReference type="SUPFAM" id="SSF52540">
    <property type="entry name" value="P-loop containing nucleoside triphosphate hydrolases"/>
    <property type="match status" value="1"/>
</dbReference>
<sequence length="1000" mass="114510">MKFDKSLLKPLSGLVLHGGINCLITAVTGGASAPVSVFAALAGAITGNLASNHVAVLSNLSYDKVLKRLSKADPEKVNHDLERLFRQSAVVALDYIKTSFLTHINKDHRLEDLSDEERKEFIQGLTYFFNENIEDLRLAIIDDIVAVDKNSIKAPSSFLDRIVADIFILTSVKFDPETKQKLQEFYAAQLPYCFELAFKEALKNDEPGFKAFQIWILEDLRDQNAQLLHGQQHLLETINNLRERSINYLPKEEADKKAEEQAQKIYNLLEQDLTGIKQTLIVLSADINQNFDKVYRINQLTYEKVLGMDITLNRMEHKLDVIAENRSTNINLYPHELNLIPRHTDEFIGRENDLEKLEAELNNSAKVVLVNGLGGIGKTTLAKKYLQIHAKEYNHVAWIEIKQDDLIATDKSGEQAFIGAFAYDKTLWANGLNLKIEDTASLQERFNSIIHAIKNMAGKNLLVIDNVGEEIKKFNKILPTPPSWHVLVTSRNILSGFTPFHLDKLEKNKAIELFRTWYEADEKEIEVLLEETDYHTLMIEMLAKTLQASRQRLTIEYLTERLKTGHLDDVKLQRRIELSHTQEETQLLKHLLLTFQFTALNETEIFLLKNFYFLLPQYYKLDSILYLLQVAEEDENNIIDSLDNLAEKGWLSREDNFYSMHRLIQQVIFYQLNLSVADAETLFNSFTRLTYTDAHSDRTIAFNYIPYVEHLLDKASNEEFDNEFQTSLLINLSNLYSAIKEYQKAENASLEALNIYRSLAQNNPVAFEPNVAMALTNLGASYRDIQEYQKAENASLEALNIYRSLAQNNPVAFEPNVATALNNLGILYRDIQEYEKAEKASLEALNIYRSLAQNNPVAFEPNVATALNNLGILYRDIQEYEKAEKAFSEALEIRKKLAQNNPVAFEPNVAITLNNLGILYRDIKEYEKAENASLEALNIYRSLAQNNPVAFEPDVALALTNLGVYTVIFKNTKKPKRPFQKLWKSEESWRKAIRSPLSRM</sequence>
<dbReference type="PROSITE" id="PS50005">
    <property type="entry name" value="TPR"/>
    <property type="match status" value="2"/>
</dbReference>
<dbReference type="Pfam" id="PF00931">
    <property type="entry name" value="NB-ARC"/>
    <property type="match status" value="1"/>
</dbReference>
<accession>A0A2T2YLH8</accession>
<evidence type="ECO:0000256" key="1">
    <source>
        <dbReference type="PROSITE-ProRule" id="PRU00339"/>
    </source>
</evidence>
<dbReference type="InterPro" id="IPR027417">
    <property type="entry name" value="P-loop_NTPase"/>
</dbReference>
<dbReference type="Proteomes" id="UP000240357">
    <property type="component" value="Unassembled WGS sequence"/>
</dbReference>
<dbReference type="Gene3D" id="3.40.50.300">
    <property type="entry name" value="P-loop containing nucleotide triphosphate hydrolases"/>
    <property type="match status" value="1"/>
</dbReference>
<name>A0A2T2YLH8_9BACT</name>
<proteinExistence type="predicted"/>
<evidence type="ECO:0000259" key="2">
    <source>
        <dbReference type="Pfam" id="PF00931"/>
    </source>
</evidence>
<dbReference type="PANTHER" id="PTHR19959:SF119">
    <property type="entry name" value="FUNGAL LIPASE-LIKE DOMAIN-CONTAINING PROTEIN"/>
    <property type="match status" value="1"/>
</dbReference>
<dbReference type="InterPro" id="IPR002182">
    <property type="entry name" value="NB-ARC"/>
</dbReference>
<organism evidence="3 4">
    <name type="scientific">Adhaeribacter arboris</name>
    <dbReference type="NCBI Taxonomy" id="2072846"/>
    <lineage>
        <taxon>Bacteria</taxon>
        <taxon>Pseudomonadati</taxon>
        <taxon>Bacteroidota</taxon>
        <taxon>Cytophagia</taxon>
        <taxon>Cytophagales</taxon>
        <taxon>Hymenobacteraceae</taxon>
        <taxon>Adhaeribacter</taxon>
    </lineage>
</organism>
<comment type="caution">
    <text evidence="3">The sequence shown here is derived from an EMBL/GenBank/DDBJ whole genome shotgun (WGS) entry which is preliminary data.</text>
</comment>
<dbReference type="PANTHER" id="PTHR19959">
    <property type="entry name" value="KINESIN LIGHT CHAIN"/>
    <property type="match status" value="1"/>
</dbReference>
<feature type="repeat" description="TPR" evidence="1">
    <location>
        <begin position="864"/>
        <end position="897"/>
    </location>
</feature>
<keyword evidence="4" id="KW-1185">Reference proteome</keyword>
<dbReference type="EMBL" id="PYFT01000001">
    <property type="protein sequence ID" value="PSR56372.1"/>
    <property type="molecule type" value="Genomic_DNA"/>
</dbReference>